<proteinExistence type="predicted"/>
<feature type="signal peptide" evidence="2">
    <location>
        <begin position="1"/>
        <end position="24"/>
    </location>
</feature>
<keyword evidence="2" id="KW-0732">Signal</keyword>
<gene>
    <name evidence="3" type="ORF">HRJ53_10875</name>
</gene>
<dbReference type="AlphaFoldDB" id="A0A7V8NQ51"/>
<reference evidence="3" key="1">
    <citation type="submission" date="2020-06" db="EMBL/GenBank/DDBJ databases">
        <title>Legume-microbial interactions unlock mineral nutrients during tropical forest succession.</title>
        <authorList>
            <person name="Epihov D.Z."/>
        </authorList>
    </citation>
    <scope>NUCLEOTIDE SEQUENCE [LARGE SCALE GENOMIC DNA]</scope>
    <source>
        <strain evidence="3">Pan2503</strain>
    </source>
</reference>
<dbReference type="GO" id="GO:0000150">
    <property type="term" value="F:DNA strand exchange activity"/>
    <property type="evidence" value="ECO:0007669"/>
    <property type="project" value="TreeGrafter"/>
</dbReference>
<dbReference type="PANTHER" id="PTHR30461">
    <property type="entry name" value="DNA-INVERTASE FROM LAMBDOID PROPHAGE"/>
    <property type="match status" value="1"/>
</dbReference>
<comment type="caution">
    <text evidence="3">The sequence shown here is derived from an EMBL/GenBank/DDBJ whole genome shotgun (WGS) entry which is preliminary data.</text>
</comment>
<dbReference type="EMBL" id="JACDQQ010001051">
    <property type="protein sequence ID" value="MBA0085489.1"/>
    <property type="molecule type" value="Genomic_DNA"/>
</dbReference>
<protein>
    <recommendedName>
        <fullName evidence="5">Transposase</fullName>
    </recommendedName>
</protein>
<name>A0A7V8NQ51_9BACT</name>
<evidence type="ECO:0000313" key="4">
    <source>
        <dbReference type="Proteomes" id="UP000567293"/>
    </source>
</evidence>
<feature type="region of interest" description="Disordered" evidence="1">
    <location>
        <begin position="298"/>
        <end position="323"/>
    </location>
</feature>
<dbReference type="InterPro" id="IPR050639">
    <property type="entry name" value="SSR_resolvase"/>
</dbReference>
<feature type="non-terminal residue" evidence="3">
    <location>
        <position position="1"/>
    </location>
</feature>
<feature type="chain" id="PRO_5030508754" description="Transposase" evidence="2">
    <location>
        <begin position="25"/>
        <end position="323"/>
    </location>
</feature>
<evidence type="ECO:0008006" key="5">
    <source>
        <dbReference type="Google" id="ProtNLM"/>
    </source>
</evidence>
<feature type="compositionally biased region" description="Polar residues" evidence="1">
    <location>
        <begin position="313"/>
        <end position="323"/>
    </location>
</feature>
<dbReference type="Proteomes" id="UP000567293">
    <property type="component" value="Unassembled WGS sequence"/>
</dbReference>
<dbReference type="PANTHER" id="PTHR30461:SF23">
    <property type="entry name" value="DNA RECOMBINASE-RELATED"/>
    <property type="match status" value="1"/>
</dbReference>
<accession>A0A7V8NQ51</accession>
<sequence>VWLEKPARIAALALLTVVGPGAIAAAVSAETEAAERRDQVREALERDLEAARFAADRAFRQYDAADPANRLVAGELEARWNKALEHVAEVEGKIAAHNAATPTPTSDPVSFLALAADLKSVWTAPSTDARLKKRIVRTVIHEVIADIDQEAAEIVLVVHWIGGAHSEIRLPRRRRGQRNSTSADVIAAVRQLVLIADDDLIAGILNRNGLVTGNGNRWTRERVTSLRSHHRIPVHKAAEDGVEPWMQLNKAAQFLHIAAKTLRRAAEAGEILGIHPLPEGPWIFSRADLSTPAAQTITERARRNPRRPAGSHPDQQSLFPSLT</sequence>
<evidence type="ECO:0000313" key="3">
    <source>
        <dbReference type="EMBL" id="MBA0085489.1"/>
    </source>
</evidence>
<evidence type="ECO:0000256" key="1">
    <source>
        <dbReference type="SAM" id="MobiDB-lite"/>
    </source>
</evidence>
<organism evidence="3 4">
    <name type="scientific">Candidatus Acidiferrum panamense</name>
    <dbReference type="NCBI Taxonomy" id="2741543"/>
    <lineage>
        <taxon>Bacteria</taxon>
        <taxon>Pseudomonadati</taxon>
        <taxon>Acidobacteriota</taxon>
        <taxon>Terriglobia</taxon>
        <taxon>Candidatus Acidiferrales</taxon>
        <taxon>Candidatus Acidiferrum</taxon>
    </lineage>
</organism>
<evidence type="ECO:0000256" key="2">
    <source>
        <dbReference type="SAM" id="SignalP"/>
    </source>
</evidence>
<keyword evidence="4" id="KW-1185">Reference proteome</keyword>